<evidence type="ECO:0000313" key="3">
    <source>
        <dbReference type="EMBL" id="OCL06625.1"/>
    </source>
</evidence>
<evidence type="ECO:0000259" key="2">
    <source>
        <dbReference type="Pfam" id="PF07933"/>
    </source>
</evidence>
<sequence>MNTDPTTGQPLPPDAIQRILFIAPKVHIYQIPPLSSTKGYNAASWTANNNQRQIFTARLRILETAIPLPHPSSSSSSGSGSGSSSGSSSSLNSATGTNGEKVTTTLLLEDPSNGALFAAAPYSAPAVVEQALDSSRFFAIRVVGDAGRKAVLGMGFEERSEAFDFSIALQDARRVLGMDNNNSSSSSSNNNNSNNNPGAAGRRLQPEAKKPAAEEKRDFSLKEGEMITVNIGGRGRRGRGGVEEARGGEHREEAAALYSIRPPPGSGHASKGSGAGMPFLPPPPSAREVKEERRRSRQNFSPQDLGFDDGEFGEFQ</sequence>
<dbReference type="OrthoDB" id="10265489at2759"/>
<gene>
    <name evidence="3" type="ORF">AOQ84DRAFT_73691</name>
</gene>
<feature type="compositionally biased region" description="Low complexity" evidence="1">
    <location>
        <begin position="180"/>
        <end position="196"/>
    </location>
</feature>
<feature type="region of interest" description="Disordered" evidence="1">
    <location>
        <begin position="178"/>
        <end position="316"/>
    </location>
</feature>
<dbReference type="GO" id="GO:0030125">
    <property type="term" value="C:clathrin vesicle coat"/>
    <property type="evidence" value="ECO:0007669"/>
    <property type="project" value="TreeGrafter"/>
</dbReference>
<dbReference type="Proteomes" id="UP000250140">
    <property type="component" value="Unassembled WGS sequence"/>
</dbReference>
<dbReference type="GO" id="GO:0006897">
    <property type="term" value="P:endocytosis"/>
    <property type="evidence" value="ECO:0007669"/>
    <property type="project" value="InterPro"/>
</dbReference>
<dbReference type="PANTHER" id="PTHR12847">
    <property type="entry name" value="ATP-BINDING CASSETTE ABC TRANSPORTER-RELATED"/>
    <property type="match status" value="1"/>
</dbReference>
<evidence type="ECO:0000313" key="4">
    <source>
        <dbReference type="Proteomes" id="UP000250140"/>
    </source>
</evidence>
<dbReference type="Gene3D" id="2.30.29.30">
    <property type="entry name" value="Pleckstrin-homology domain (PH domain)/Phosphotyrosine-binding domain (PTB)"/>
    <property type="match status" value="1"/>
</dbReference>
<dbReference type="InterPro" id="IPR012466">
    <property type="entry name" value="NECAP_PHear"/>
</dbReference>
<dbReference type="PANTHER" id="PTHR12847:SF9">
    <property type="entry name" value="NECAP-LIKE PROTEIN CG9132"/>
    <property type="match status" value="1"/>
</dbReference>
<dbReference type="Pfam" id="PF07933">
    <property type="entry name" value="DUF1681"/>
    <property type="match status" value="1"/>
</dbReference>
<evidence type="ECO:0000256" key="1">
    <source>
        <dbReference type="SAM" id="MobiDB-lite"/>
    </source>
</evidence>
<proteinExistence type="predicted"/>
<feature type="region of interest" description="Disordered" evidence="1">
    <location>
        <begin position="68"/>
        <end position="98"/>
    </location>
</feature>
<dbReference type="AlphaFoldDB" id="A0A8E2EXB9"/>
<feature type="compositionally biased region" description="Basic and acidic residues" evidence="1">
    <location>
        <begin position="240"/>
        <end position="254"/>
    </location>
</feature>
<feature type="compositionally biased region" description="Low complexity" evidence="1">
    <location>
        <begin position="72"/>
        <end position="90"/>
    </location>
</feature>
<feature type="compositionally biased region" description="Acidic residues" evidence="1">
    <location>
        <begin position="306"/>
        <end position="316"/>
    </location>
</feature>
<accession>A0A8E2EXB9</accession>
<feature type="compositionally biased region" description="Basic and acidic residues" evidence="1">
    <location>
        <begin position="204"/>
        <end position="225"/>
    </location>
</feature>
<name>A0A8E2EXB9_9PEZI</name>
<organism evidence="3 4">
    <name type="scientific">Glonium stellatum</name>
    <dbReference type="NCBI Taxonomy" id="574774"/>
    <lineage>
        <taxon>Eukaryota</taxon>
        <taxon>Fungi</taxon>
        <taxon>Dikarya</taxon>
        <taxon>Ascomycota</taxon>
        <taxon>Pezizomycotina</taxon>
        <taxon>Dothideomycetes</taxon>
        <taxon>Pleosporomycetidae</taxon>
        <taxon>Gloniales</taxon>
        <taxon>Gloniaceae</taxon>
        <taxon>Glonium</taxon>
    </lineage>
</organism>
<protein>
    <submittedName>
        <fullName evidence="3">Adaptin ear-binding coat-associated protein 1 NECAP-1</fullName>
    </submittedName>
</protein>
<dbReference type="InterPro" id="IPR011993">
    <property type="entry name" value="PH-like_dom_sf"/>
</dbReference>
<dbReference type="SUPFAM" id="SSF50729">
    <property type="entry name" value="PH domain-like"/>
    <property type="match status" value="1"/>
</dbReference>
<feature type="domain" description="NECAP PHear" evidence="2">
    <location>
        <begin position="16"/>
        <end position="232"/>
    </location>
</feature>
<reference evidence="3 4" key="1">
    <citation type="journal article" date="2016" name="Nat. Commun.">
        <title>Ectomycorrhizal ecology is imprinted in the genome of the dominant symbiotic fungus Cenococcum geophilum.</title>
        <authorList>
            <consortium name="DOE Joint Genome Institute"/>
            <person name="Peter M."/>
            <person name="Kohler A."/>
            <person name="Ohm R.A."/>
            <person name="Kuo A."/>
            <person name="Krutzmann J."/>
            <person name="Morin E."/>
            <person name="Arend M."/>
            <person name="Barry K.W."/>
            <person name="Binder M."/>
            <person name="Choi C."/>
            <person name="Clum A."/>
            <person name="Copeland A."/>
            <person name="Grisel N."/>
            <person name="Haridas S."/>
            <person name="Kipfer T."/>
            <person name="LaButti K."/>
            <person name="Lindquist E."/>
            <person name="Lipzen A."/>
            <person name="Maire R."/>
            <person name="Meier B."/>
            <person name="Mihaltcheva S."/>
            <person name="Molinier V."/>
            <person name="Murat C."/>
            <person name="Poggeler S."/>
            <person name="Quandt C.A."/>
            <person name="Sperisen C."/>
            <person name="Tritt A."/>
            <person name="Tisserant E."/>
            <person name="Crous P.W."/>
            <person name="Henrissat B."/>
            <person name="Nehls U."/>
            <person name="Egli S."/>
            <person name="Spatafora J.W."/>
            <person name="Grigoriev I.V."/>
            <person name="Martin F.M."/>
        </authorList>
    </citation>
    <scope>NUCLEOTIDE SEQUENCE [LARGE SCALE GENOMIC DNA]</scope>
    <source>
        <strain evidence="3 4">CBS 207.34</strain>
    </source>
</reference>
<keyword evidence="4" id="KW-1185">Reference proteome</keyword>
<dbReference type="CDD" id="cd13228">
    <property type="entry name" value="PHear_NECAP"/>
    <property type="match status" value="1"/>
</dbReference>
<dbReference type="FunFam" id="2.30.29.30:FF:000465">
    <property type="entry name" value="Adaptin ear-binding coat-associated protein 2"/>
    <property type="match status" value="1"/>
</dbReference>
<dbReference type="EMBL" id="KV750020">
    <property type="protein sequence ID" value="OCL06625.1"/>
    <property type="molecule type" value="Genomic_DNA"/>
</dbReference>